<evidence type="ECO:0000256" key="5">
    <source>
        <dbReference type="ARBA" id="ARBA00023027"/>
    </source>
</evidence>
<name>A0A4R4N184_9ACTN</name>
<evidence type="ECO:0000256" key="7">
    <source>
        <dbReference type="ARBA" id="ARBA00053241"/>
    </source>
</evidence>
<feature type="binding site" evidence="10">
    <location>
        <position position="268"/>
    </location>
    <ligand>
        <name>substrate</name>
    </ligand>
</feature>
<feature type="binding site" evidence="11">
    <location>
        <position position="37"/>
    </location>
    <ligand>
        <name>NAD(+)</name>
        <dbReference type="ChEBI" id="CHEBI:57540"/>
    </ligand>
</feature>
<dbReference type="EMBL" id="SMJW01000478">
    <property type="protein sequence ID" value="TDC01564.1"/>
    <property type="molecule type" value="Genomic_DNA"/>
</dbReference>
<dbReference type="AlphaFoldDB" id="A0A4R4N184"/>
<accession>A0A4R4N184</accession>
<dbReference type="PANTHER" id="PTHR43750">
    <property type="entry name" value="UDP-GLUCOSE 6-DEHYDROGENASE TUAD"/>
    <property type="match status" value="1"/>
</dbReference>
<dbReference type="Gene3D" id="1.20.5.100">
    <property type="entry name" value="Cytochrome c1, transmembrane anchor, C-terminal"/>
    <property type="match status" value="1"/>
</dbReference>
<feature type="binding site" evidence="10">
    <location>
        <begin position="260"/>
        <end position="264"/>
    </location>
    <ligand>
        <name>substrate</name>
    </ligand>
</feature>
<dbReference type="SUPFAM" id="SSF51735">
    <property type="entry name" value="NAD(P)-binding Rossmann-fold domains"/>
    <property type="match status" value="1"/>
</dbReference>
<feature type="binding site" evidence="10">
    <location>
        <position position="334"/>
    </location>
    <ligand>
        <name>substrate</name>
    </ligand>
</feature>
<dbReference type="FunFam" id="1.20.5.100:FF:000001">
    <property type="entry name" value="UDP-glucose 6-dehydrogenase"/>
    <property type="match status" value="1"/>
</dbReference>
<proteinExistence type="inferred from homology"/>
<dbReference type="InterPro" id="IPR036291">
    <property type="entry name" value="NAD(P)-bd_dom_sf"/>
</dbReference>
<comment type="function">
    <text evidence="7">Catalyzes the conversion of UDP-glucose into UDP-glucuronate, one of the precursors of teichuronic acid.</text>
</comment>
<dbReference type="UniPathway" id="UPA00038">
    <property type="reaction ID" value="UER00491"/>
</dbReference>
<evidence type="ECO:0000256" key="11">
    <source>
        <dbReference type="PIRSR" id="PIRSR500134-3"/>
    </source>
</evidence>
<feature type="binding site" evidence="11">
    <location>
        <position position="274"/>
    </location>
    <ligand>
        <name>NAD(+)</name>
        <dbReference type="ChEBI" id="CHEBI:57540"/>
    </ligand>
</feature>
<evidence type="ECO:0000313" key="13">
    <source>
        <dbReference type="EMBL" id="TDC01564.1"/>
    </source>
</evidence>
<dbReference type="InterPro" id="IPR036220">
    <property type="entry name" value="UDP-Glc/GDP-Man_DH_C_sf"/>
</dbReference>
<dbReference type="InterPro" id="IPR001732">
    <property type="entry name" value="UDP-Glc/GDP-Man_DH_N"/>
</dbReference>
<dbReference type="Pfam" id="PF03721">
    <property type="entry name" value="UDPG_MGDP_dh_N"/>
    <property type="match status" value="1"/>
</dbReference>
<gene>
    <name evidence="13" type="ORF">E1284_40085</name>
</gene>
<organism evidence="13 14">
    <name type="scientific">Actinomadura bangladeshensis</name>
    <dbReference type="NCBI Taxonomy" id="453573"/>
    <lineage>
        <taxon>Bacteria</taxon>
        <taxon>Bacillati</taxon>
        <taxon>Actinomycetota</taxon>
        <taxon>Actinomycetes</taxon>
        <taxon>Streptosporangiales</taxon>
        <taxon>Thermomonosporaceae</taxon>
        <taxon>Actinomadura</taxon>
    </lineage>
</organism>
<dbReference type="SUPFAM" id="SSF52413">
    <property type="entry name" value="UDP-glucose/GDP-mannose dehydrogenase C-terminal domain"/>
    <property type="match status" value="1"/>
</dbReference>
<dbReference type="InterPro" id="IPR008927">
    <property type="entry name" value="6-PGluconate_DH-like_C_sf"/>
</dbReference>
<dbReference type="InterPro" id="IPR028357">
    <property type="entry name" value="UDPglc_DH_bac"/>
</dbReference>
<sequence length="444" mass="47823">MTYRLTVIGTGYLGATHAACMADLGFEVLGLDVDAERIARLADGDLPFYEPGLEPVLRRGLETGRLRFTTSYKEAAEFGDVHFLCVGTPQKTGEYAADLSYVDDAVATLAPLLQRPCLIVGKSTVPVGTAARLAETLNRVAPAGGDAVLAWNPEFLREGFAVQDTLHPDRIVAGLPTEQGAAEHAEKVLREVYRSMIAEGTPFITADFPTAELVKVSANAFLATKISFINAMAEVCEAAHADVTKLSEALSYDDRIGGKFLGPGLGFGGGCLPKDIRAFMARAGELGADQALTFLREVDEINIRRRIRMVDLARQLLGGSFAGRTVCVLGAAFKPNSDDVRDSPALDVAASIRAQGARVTVYDPQAMRNARRAQPTLEYGDSALSAARDAHVVLLLTEWAEFRGMDPSELAGVVTERNIVDGRNALDPERWRAAGWNYRALGRP</sequence>
<dbReference type="NCBIfam" id="TIGR03026">
    <property type="entry name" value="NDP-sugDHase"/>
    <property type="match status" value="1"/>
</dbReference>
<dbReference type="OrthoDB" id="5193947at2"/>
<evidence type="ECO:0000256" key="2">
    <source>
        <dbReference type="ARBA" id="ARBA00006601"/>
    </source>
</evidence>
<dbReference type="RefSeq" id="WP_131945341.1">
    <property type="nucleotide sequence ID" value="NZ_BAAAMX010000005.1"/>
</dbReference>
<keyword evidence="5 8" id="KW-0520">NAD</keyword>
<feature type="binding site" evidence="11">
    <location>
        <position position="124"/>
    </location>
    <ligand>
        <name>NAD(+)</name>
        <dbReference type="ChEBI" id="CHEBI:57540"/>
    </ligand>
</feature>
<dbReference type="Pfam" id="PF03720">
    <property type="entry name" value="UDPG_MGDP_dh_C"/>
    <property type="match status" value="1"/>
</dbReference>
<dbReference type="PIRSF" id="PIRSF000124">
    <property type="entry name" value="UDPglc_GDPman_dh"/>
    <property type="match status" value="1"/>
</dbReference>
<dbReference type="Gene3D" id="3.40.50.720">
    <property type="entry name" value="NAD(P)-binding Rossmann-like Domain"/>
    <property type="match status" value="2"/>
</dbReference>
<evidence type="ECO:0000256" key="9">
    <source>
        <dbReference type="PIRSR" id="PIRSR500134-1"/>
    </source>
</evidence>
<dbReference type="InterPro" id="IPR014027">
    <property type="entry name" value="UDP-Glc/GDP-Man_DH_C"/>
</dbReference>
<evidence type="ECO:0000256" key="8">
    <source>
        <dbReference type="PIRNR" id="PIRNR000124"/>
    </source>
</evidence>
<evidence type="ECO:0000256" key="10">
    <source>
        <dbReference type="PIRSR" id="PIRSR500134-2"/>
    </source>
</evidence>
<keyword evidence="14" id="KW-1185">Reference proteome</keyword>
<comment type="catalytic activity">
    <reaction evidence="6 8">
        <text>UDP-alpha-D-glucose + 2 NAD(+) + H2O = UDP-alpha-D-glucuronate + 2 NADH + 3 H(+)</text>
        <dbReference type="Rhea" id="RHEA:23596"/>
        <dbReference type="ChEBI" id="CHEBI:15377"/>
        <dbReference type="ChEBI" id="CHEBI:15378"/>
        <dbReference type="ChEBI" id="CHEBI:57540"/>
        <dbReference type="ChEBI" id="CHEBI:57945"/>
        <dbReference type="ChEBI" id="CHEBI:58052"/>
        <dbReference type="ChEBI" id="CHEBI:58885"/>
        <dbReference type="EC" id="1.1.1.22"/>
    </reaction>
</comment>
<dbReference type="Pfam" id="PF00984">
    <property type="entry name" value="UDPG_MGDP_dh"/>
    <property type="match status" value="1"/>
</dbReference>
<evidence type="ECO:0000256" key="6">
    <source>
        <dbReference type="ARBA" id="ARBA00047473"/>
    </source>
</evidence>
<dbReference type="PANTHER" id="PTHR43750:SF3">
    <property type="entry name" value="UDP-GLUCOSE 6-DEHYDROGENASE TUAD"/>
    <property type="match status" value="1"/>
</dbReference>
<dbReference type="InterPro" id="IPR014026">
    <property type="entry name" value="UDP-Glc/GDP-Man_DH_dimer"/>
</dbReference>
<evidence type="ECO:0000256" key="4">
    <source>
        <dbReference type="ARBA" id="ARBA00023002"/>
    </source>
</evidence>
<feature type="active site" description="Nucleophile" evidence="9">
    <location>
        <position position="271"/>
    </location>
</feature>
<dbReference type="GO" id="GO:0051287">
    <property type="term" value="F:NAD binding"/>
    <property type="evidence" value="ECO:0007669"/>
    <property type="project" value="InterPro"/>
</dbReference>
<comment type="pathway">
    <text evidence="1">Nucleotide-sugar biosynthesis; UDP-alpha-D-glucuronate biosynthesis; UDP-alpha-D-glucuronate from UDP-alpha-D-glucose: step 1/1.</text>
</comment>
<feature type="binding site" evidence="11">
    <location>
        <position position="341"/>
    </location>
    <ligand>
        <name>NAD(+)</name>
        <dbReference type="ChEBI" id="CHEBI:57540"/>
    </ligand>
</feature>
<dbReference type="Proteomes" id="UP000295431">
    <property type="component" value="Unassembled WGS sequence"/>
</dbReference>
<keyword evidence="4 8" id="KW-0560">Oxidoreductase</keyword>
<dbReference type="SMART" id="SM00984">
    <property type="entry name" value="UDPG_MGDP_dh_C"/>
    <property type="match status" value="1"/>
</dbReference>
<feature type="binding site" evidence="10">
    <location>
        <position position="215"/>
    </location>
    <ligand>
        <name>substrate</name>
    </ligand>
</feature>
<dbReference type="EC" id="1.1.1.22" evidence="3 8"/>
<dbReference type="GO" id="GO:0000271">
    <property type="term" value="P:polysaccharide biosynthetic process"/>
    <property type="evidence" value="ECO:0007669"/>
    <property type="project" value="InterPro"/>
</dbReference>
<evidence type="ECO:0000313" key="14">
    <source>
        <dbReference type="Proteomes" id="UP000295431"/>
    </source>
</evidence>
<protein>
    <recommendedName>
        <fullName evidence="3 8">UDP-glucose 6-dehydrogenase</fullName>
        <ecNumber evidence="3 8">1.1.1.22</ecNumber>
    </recommendedName>
</protein>
<feature type="binding site" evidence="11">
    <location>
        <position position="158"/>
    </location>
    <ligand>
        <name>NAD(+)</name>
        <dbReference type="ChEBI" id="CHEBI:57540"/>
    </ligand>
</feature>
<evidence type="ECO:0000256" key="1">
    <source>
        <dbReference type="ARBA" id="ARBA00004701"/>
    </source>
</evidence>
<evidence type="ECO:0000256" key="3">
    <source>
        <dbReference type="ARBA" id="ARBA00012954"/>
    </source>
</evidence>
<reference evidence="13 14" key="1">
    <citation type="submission" date="2019-03" db="EMBL/GenBank/DDBJ databases">
        <title>Draft genome sequences of novel Actinobacteria.</title>
        <authorList>
            <person name="Sahin N."/>
            <person name="Ay H."/>
            <person name="Saygin H."/>
        </authorList>
    </citation>
    <scope>NUCLEOTIDE SEQUENCE [LARGE SCALE GENOMIC DNA]</scope>
    <source>
        <strain evidence="13 14">DSM 45347</strain>
    </source>
</reference>
<dbReference type="InterPro" id="IPR017476">
    <property type="entry name" value="UDP-Glc/GDP-Man"/>
</dbReference>
<comment type="caution">
    <text evidence="13">The sequence shown here is derived from an EMBL/GenBank/DDBJ whole genome shotgun (WGS) entry which is preliminary data.</text>
</comment>
<comment type="similarity">
    <text evidence="2 8">Belongs to the UDP-glucose/GDP-mannose dehydrogenase family.</text>
</comment>
<feature type="domain" description="UDP-glucose/GDP-mannose dehydrogenase C-terminal" evidence="12">
    <location>
        <begin position="327"/>
        <end position="428"/>
    </location>
</feature>
<feature type="binding site" evidence="11">
    <location>
        <position position="88"/>
    </location>
    <ligand>
        <name>NAD(+)</name>
        <dbReference type="ChEBI" id="CHEBI:57540"/>
    </ligand>
</feature>
<dbReference type="GO" id="GO:0006065">
    <property type="term" value="P:UDP-glucuronate biosynthetic process"/>
    <property type="evidence" value="ECO:0007669"/>
    <property type="project" value="UniProtKB-UniPathway"/>
</dbReference>
<evidence type="ECO:0000259" key="12">
    <source>
        <dbReference type="SMART" id="SM00984"/>
    </source>
</evidence>
<feature type="binding site" evidence="10">
    <location>
        <begin position="155"/>
        <end position="158"/>
    </location>
    <ligand>
        <name>substrate</name>
    </ligand>
</feature>
<dbReference type="GO" id="GO:0003979">
    <property type="term" value="F:UDP-glucose 6-dehydrogenase activity"/>
    <property type="evidence" value="ECO:0007669"/>
    <property type="project" value="UniProtKB-EC"/>
</dbReference>
<dbReference type="PIRSF" id="PIRSF500134">
    <property type="entry name" value="UDPglc_DH_bac"/>
    <property type="match status" value="1"/>
</dbReference>
<feature type="binding site" evidence="11">
    <location>
        <position position="32"/>
    </location>
    <ligand>
        <name>NAD(+)</name>
        <dbReference type="ChEBI" id="CHEBI:57540"/>
    </ligand>
</feature>
<dbReference type="SUPFAM" id="SSF48179">
    <property type="entry name" value="6-phosphogluconate dehydrogenase C-terminal domain-like"/>
    <property type="match status" value="1"/>
</dbReference>